<name>M3DN33_LEPIR</name>
<comment type="caution">
    <text evidence="1">The sequence shown here is derived from an EMBL/GenBank/DDBJ whole genome shotgun (WGS) entry which is preliminary data.</text>
</comment>
<evidence type="ECO:0000313" key="1">
    <source>
        <dbReference type="EMBL" id="EMF42613.1"/>
    </source>
</evidence>
<dbReference type="EMBL" id="AKWW02000036">
    <property type="protein sequence ID" value="EMF42613.1"/>
    <property type="molecule type" value="Genomic_DNA"/>
</dbReference>
<accession>M3DN33</accession>
<gene>
    <name evidence="1" type="ORF">LEP1GSC067_3882</name>
</gene>
<sequence>MNVTTSTSGKIAKNIPTIRSRNGMILFPSMIQMEIGTAV</sequence>
<dbReference type="AlphaFoldDB" id="M3DN33"/>
<dbReference type="Proteomes" id="UP000011754">
    <property type="component" value="Unassembled WGS sequence"/>
</dbReference>
<proteinExistence type="predicted"/>
<organism evidence="1 2">
    <name type="scientific">Leptospira interrogans serovar Lora str. TE 1992</name>
    <dbReference type="NCBI Taxonomy" id="1193028"/>
    <lineage>
        <taxon>Bacteria</taxon>
        <taxon>Pseudomonadati</taxon>
        <taxon>Spirochaetota</taxon>
        <taxon>Spirochaetia</taxon>
        <taxon>Leptospirales</taxon>
        <taxon>Leptospiraceae</taxon>
        <taxon>Leptospira</taxon>
    </lineage>
</organism>
<protein>
    <submittedName>
        <fullName evidence="1">Uncharacterized protein</fullName>
    </submittedName>
</protein>
<evidence type="ECO:0000313" key="2">
    <source>
        <dbReference type="Proteomes" id="UP000011754"/>
    </source>
</evidence>
<reference evidence="1 2" key="1">
    <citation type="submission" date="2013-01" db="EMBL/GenBank/DDBJ databases">
        <authorList>
            <person name="Harkins D.M."/>
            <person name="Durkin A.S."/>
            <person name="Brinkac L.M."/>
            <person name="Haft D.H."/>
            <person name="Selengut J.D."/>
            <person name="Sanka R."/>
            <person name="DePew J."/>
            <person name="Purushe J."/>
            <person name="Hartskeerl R.A."/>
            <person name="Ahmed A."/>
            <person name="van der Linden H."/>
            <person name="Goris M.G.A."/>
            <person name="Vinetz J.M."/>
            <person name="Sutton G.G."/>
            <person name="Nierman W.C."/>
            <person name="Fouts D.E."/>
        </authorList>
    </citation>
    <scope>NUCLEOTIDE SEQUENCE [LARGE SCALE GENOMIC DNA]</scope>
    <source>
        <strain evidence="1 2">TE 1992</strain>
    </source>
</reference>